<dbReference type="PIRSF" id="PIRSF004761">
    <property type="entry name" value="Hydrgn_mat_HypA"/>
    <property type="match status" value="1"/>
</dbReference>
<dbReference type="STRING" id="1330330.IX53_06860"/>
<dbReference type="KEGG" id="kpf:IX53_06860"/>
<name>A0A0G2ZFN5_9BACT</name>
<organism evidence="4 5">
    <name type="scientific">Kosmotoga pacifica</name>
    <dbReference type="NCBI Taxonomy" id="1330330"/>
    <lineage>
        <taxon>Bacteria</taxon>
        <taxon>Thermotogati</taxon>
        <taxon>Thermotogota</taxon>
        <taxon>Thermotogae</taxon>
        <taxon>Kosmotogales</taxon>
        <taxon>Kosmotogaceae</taxon>
        <taxon>Kosmotoga</taxon>
    </lineage>
</organism>
<dbReference type="InterPro" id="IPR000688">
    <property type="entry name" value="HypA/HybF"/>
</dbReference>
<accession>A0A0G2ZFN5</accession>
<dbReference type="PATRIC" id="fig|1330330.3.peg.1390"/>
<keyword evidence="3" id="KW-0862">Zinc</keyword>
<dbReference type="Gene3D" id="3.30.2320.80">
    <property type="match status" value="1"/>
</dbReference>
<dbReference type="PANTHER" id="PTHR34535">
    <property type="entry name" value="HYDROGENASE MATURATION FACTOR HYPA"/>
    <property type="match status" value="1"/>
</dbReference>
<evidence type="ECO:0000256" key="2">
    <source>
        <dbReference type="ARBA" id="ARBA00022723"/>
    </source>
</evidence>
<dbReference type="RefSeq" id="WP_047754718.1">
    <property type="nucleotide sequence ID" value="NZ_CAJUHA010000017.1"/>
</dbReference>
<dbReference type="PANTHER" id="PTHR34535:SF3">
    <property type="entry name" value="HYDROGENASE MATURATION FACTOR HYPA"/>
    <property type="match status" value="1"/>
</dbReference>
<dbReference type="EMBL" id="CP011232">
    <property type="protein sequence ID" value="AKI97583.1"/>
    <property type="molecule type" value="Genomic_DNA"/>
</dbReference>
<gene>
    <name evidence="4" type="ORF">IX53_06860</name>
</gene>
<evidence type="ECO:0000256" key="1">
    <source>
        <dbReference type="ARBA" id="ARBA00022596"/>
    </source>
</evidence>
<dbReference type="Pfam" id="PF01155">
    <property type="entry name" value="HypA"/>
    <property type="match status" value="1"/>
</dbReference>
<protein>
    <recommendedName>
        <fullName evidence="6">Hydrogenase maturation factor HypA</fullName>
    </recommendedName>
</protein>
<evidence type="ECO:0008006" key="6">
    <source>
        <dbReference type="Google" id="ProtNLM"/>
    </source>
</evidence>
<evidence type="ECO:0000313" key="5">
    <source>
        <dbReference type="Proteomes" id="UP000035159"/>
    </source>
</evidence>
<reference evidence="4 5" key="1">
    <citation type="submission" date="2015-04" db="EMBL/GenBank/DDBJ databases">
        <title>Complete Genome Sequence of Kosmotoga pacifica SLHLJ1.</title>
        <authorList>
            <person name="Jiang L.J."/>
            <person name="Shao Z.Z."/>
            <person name="Jebbar M."/>
        </authorList>
    </citation>
    <scope>NUCLEOTIDE SEQUENCE [LARGE SCALE GENOMIC DNA]</scope>
    <source>
        <strain evidence="4 5">SLHLJ1</strain>
    </source>
</reference>
<keyword evidence="1" id="KW-0533">Nickel</keyword>
<proteinExistence type="predicted"/>
<dbReference type="GO" id="GO:0016151">
    <property type="term" value="F:nickel cation binding"/>
    <property type="evidence" value="ECO:0007669"/>
    <property type="project" value="InterPro"/>
</dbReference>
<evidence type="ECO:0000256" key="3">
    <source>
        <dbReference type="ARBA" id="ARBA00022833"/>
    </source>
</evidence>
<dbReference type="GO" id="GO:0008270">
    <property type="term" value="F:zinc ion binding"/>
    <property type="evidence" value="ECO:0007669"/>
    <property type="project" value="TreeGrafter"/>
</dbReference>
<evidence type="ECO:0000313" key="4">
    <source>
        <dbReference type="EMBL" id="AKI97583.1"/>
    </source>
</evidence>
<dbReference type="AlphaFoldDB" id="A0A0G2ZFN5"/>
<sequence>MHHELSVAEKIKLYIENNFTPEELKKVSKITVGIGKLAMVDKNHIKEAFDLLKENTDFKDVEVEFITNELHYRCRDCGHEFFSRGFETQCLKCGGPIRVVDGDAIYIKAVSFK</sequence>
<keyword evidence="2" id="KW-0479">Metal-binding</keyword>
<keyword evidence="5" id="KW-1185">Reference proteome</keyword>
<dbReference type="GO" id="GO:0051604">
    <property type="term" value="P:protein maturation"/>
    <property type="evidence" value="ECO:0007669"/>
    <property type="project" value="InterPro"/>
</dbReference>
<dbReference type="Proteomes" id="UP000035159">
    <property type="component" value="Chromosome"/>
</dbReference>